<name>A0A6A7RU81_9PROT</name>
<feature type="non-terminal residue" evidence="1">
    <location>
        <position position="1"/>
    </location>
</feature>
<reference evidence="1 2" key="1">
    <citation type="submission" date="2017-09" db="EMBL/GenBank/DDBJ databases">
        <title>Metagenomic Analysis Reveals Denitrifying Candidatus Accumulibacter and Flanking Population as a Source of N2O.</title>
        <authorList>
            <person name="Gao H."/>
            <person name="Mao Y."/>
            <person name="Zhao X."/>
            <person name="Liu W.-T."/>
            <person name="Zhang T."/>
            <person name="Wells G."/>
        </authorList>
    </citation>
    <scope>NUCLEOTIDE SEQUENCE [LARGE SCALE GENOMIC DNA]</scope>
    <source>
        <strain evidence="1">CANDO_2_IC</strain>
    </source>
</reference>
<evidence type="ECO:0000313" key="2">
    <source>
        <dbReference type="Proteomes" id="UP000342300"/>
    </source>
</evidence>
<dbReference type="GO" id="GO:0005198">
    <property type="term" value="F:structural molecule activity"/>
    <property type="evidence" value="ECO:0007669"/>
    <property type="project" value="InterPro"/>
</dbReference>
<proteinExistence type="predicted"/>
<dbReference type="NCBIfam" id="TIGR02241">
    <property type="entry name" value="conserved hypothetical phage tail region protein"/>
    <property type="match status" value="1"/>
</dbReference>
<dbReference type="InterPro" id="IPR010667">
    <property type="entry name" value="Phage_T4_Gp19"/>
</dbReference>
<comment type="caution">
    <text evidence="1">The sequence shown here is derived from an EMBL/GenBank/DDBJ whole genome shotgun (WGS) entry which is preliminary data.</text>
</comment>
<gene>
    <name evidence="1" type="ORF">CRU78_11730</name>
</gene>
<dbReference type="AlphaFoldDB" id="A0A6A7RU81"/>
<dbReference type="InterPro" id="IPR011747">
    <property type="entry name" value="CHP02241"/>
</dbReference>
<accession>A0A6A7RU81</accession>
<protein>
    <submittedName>
        <fullName evidence="1">Phage tail protein</fullName>
    </submittedName>
</protein>
<dbReference type="Proteomes" id="UP000342300">
    <property type="component" value="Unassembled WGS sequence"/>
</dbReference>
<sequence>GAFNFVVNFDGSDDFGGFSDVSGIGTEVTVAEYRAGSDKENHVRKVAGVHKVSDVTFKRGIVNFDSLWEWIEQTRTAGPAAQRTVAVTLLDEAHNPVRTWLLRGCIPMKYTGPTLAGKGGGDVAMEEIVLAAEGFEIQA</sequence>
<dbReference type="Pfam" id="PF06841">
    <property type="entry name" value="Phage_T4_gp19"/>
    <property type="match status" value="1"/>
</dbReference>
<dbReference type="PANTHER" id="PTHR38009:SF1">
    <property type="entry name" value="CONSERVED HYPOTHETICAL PHAGE TAIL PROTEIN"/>
    <property type="match status" value="1"/>
</dbReference>
<organism evidence="1 2">
    <name type="scientific">Candidatus Accumulibacter phosphatis</name>
    <dbReference type="NCBI Taxonomy" id="327160"/>
    <lineage>
        <taxon>Bacteria</taxon>
        <taxon>Pseudomonadati</taxon>
        <taxon>Pseudomonadota</taxon>
        <taxon>Betaproteobacteria</taxon>
        <taxon>Candidatus Accumulibacter</taxon>
    </lineage>
</organism>
<dbReference type="PANTHER" id="PTHR38009">
    <property type="entry name" value="CONSERVED HYPOTHETICAL PHAGE TAIL PROTEIN"/>
    <property type="match status" value="1"/>
</dbReference>
<dbReference type="EMBL" id="PDHS01000269">
    <property type="protein sequence ID" value="MQM31144.1"/>
    <property type="molecule type" value="Genomic_DNA"/>
</dbReference>
<evidence type="ECO:0000313" key="1">
    <source>
        <dbReference type="EMBL" id="MQM31144.1"/>
    </source>
</evidence>